<name>A0A518BV28_9BACT</name>
<accession>A0A518BV28</accession>
<dbReference type="PANTHER" id="PTHR45947">
    <property type="entry name" value="SULFOQUINOVOSYL TRANSFERASE SQD2"/>
    <property type="match status" value="1"/>
</dbReference>
<dbReference type="RefSeq" id="WP_145444983.1">
    <property type="nucleotide sequence ID" value="NZ_CP036280.1"/>
</dbReference>
<evidence type="ECO:0000313" key="3">
    <source>
        <dbReference type="Proteomes" id="UP000320386"/>
    </source>
</evidence>
<keyword evidence="3" id="KW-1185">Reference proteome</keyword>
<dbReference type="Gene3D" id="3.40.50.2000">
    <property type="entry name" value="Glycogen Phosphorylase B"/>
    <property type="match status" value="2"/>
</dbReference>
<evidence type="ECO:0000259" key="1">
    <source>
        <dbReference type="Pfam" id="PF00534"/>
    </source>
</evidence>
<dbReference type="Proteomes" id="UP000320386">
    <property type="component" value="Chromosome"/>
</dbReference>
<dbReference type="CDD" id="cd03801">
    <property type="entry name" value="GT4_PimA-like"/>
    <property type="match status" value="1"/>
</dbReference>
<evidence type="ECO:0000313" key="2">
    <source>
        <dbReference type="EMBL" id="QDU70842.1"/>
    </source>
</evidence>
<dbReference type="InterPro" id="IPR001296">
    <property type="entry name" value="Glyco_trans_1"/>
</dbReference>
<keyword evidence="2" id="KW-0328">Glycosyltransferase</keyword>
<feature type="domain" description="Glycosyl transferase family 1" evidence="1">
    <location>
        <begin position="194"/>
        <end position="342"/>
    </location>
</feature>
<dbReference type="KEGG" id="mcad:Pan265_06800"/>
<dbReference type="OrthoDB" id="9787617at2"/>
<sequence length="397" mass="44283">MPQRVLVLYHYFARYRSAIIRELIEHGKHHYTFAADTHDEGAGIKLADDIPDDRFVRARCRWLGKIMLQPRALSLALFGRYDTLILLGNAQWPTTWLATLLGRLTGKRVLYWTHGWLTHEQGPTRLIRNTFYGLANALLVYGHRSKCIGIDEGFDPAKLHVIYNSLDYPQQRDLREHHDAERVAARRKTIFGDNDHPAVMTVCRLQPAKKLHQLIDAAAACRQQGRPISLLFVGDGPELEALKRRASDKGVHAHFFGACYEEQTLAELLAASDLCVMPGPAGLTVMHALAYGTPFITNDQLDTQMPEFEAIIPGVNGALFKSDDTDDLAAKILACTATPELRSEGRRVSVAMIERFFNPAVQRELIDRAVDGLPADDLFAARRTPPVTSGADPCSAP</sequence>
<reference evidence="2 3" key="1">
    <citation type="submission" date="2019-02" db="EMBL/GenBank/DDBJ databases">
        <title>Deep-cultivation of Planctomycetes and their phenomic and genomic characterization uncovers novel biology.</title>
        <authorList>
            <person name="Wiegand S."/>
            <person name="Jogler M."/>
            <person name="Boedeker C."/>
            <person name="Pinto D."/>
            <person name="Vollmers J."/>
            <person name="Rivas-Marin E."/>
            <person name="Kohn T."/>
            <person name="Peeters S.H."/>
            <person name="Heuer A."/>
            <person name="Rast P."/>
            <person name="Oberbeckmann S."/>
            <person name="Bunk B."/>
            <person name="Jeske O."/>
            <person name="Meyerdierks A."/>
            <person name="Storesund J.E."/>
            <person name="Kallscheuer N."/>
            <person name="Luecker S."/>
            <person name="Lage O.M."/>
            <person name="Pohl T."/>
            <person name="Merkel B.J."/>
            <person name="Hornburger P."/>
            <person name="Mueller R.-W."/>
            <person name="Bruemmer F."/>
            <person name="Labrenz M."/>
            <person name="Spormann A.M."/>
            <person name="Op den Camp H."/>
            <person name="Overmann J."/>
            <person name="Amann R."/>
            <person name="Jetten M.S.M."/>
            <person name="Mascher T."/>
            <person name="Medema M.H."/>
            <person name="Devos D.P."/>
            <person name="Kaster A.-K."/>
            <person name="Ovreas L."/>
            <person name="Rohde M."/>
            <person name="Galperin M.Y."/>
            <person name="Jogler C."/>
        </authorList>
    </citation>
    <scope>NUCLEOTIDE SEQUENCE [LARGE SCALE GENOMIC DNA]</scope>
    <source>
        <strain evidence="2 3">Pan265</strain>
    </source>
</reference>
<dbReference type="Pfam" id="PF00534">
    <property type="entry name" value="Glycos_transf_1"/>
    <property type="match status" value="1"/>
</dbReference>
<dbReference type="SUPFAM" id="SSF53756">
    <property type="entry name" value="UDP-Glycosyltransferase/glycogen phosphorylase"/>
    <property type="match status" value="1"/>
</dbReference>
<dbReference type="InterPro" id="IPR050194">
    <property type="entry name" value="Glycosyltransferase_grp1"/>
</dbReference>
<dbReference type="AlphaFoldDB" id="A0A518BV28"/>
<dbReference type="EMBL" id="CP036280">
    <property type="protein sequence ID" value="QDU70842.1"/>
    <property type="molecule type" value="Genomic_DNA"/>
</dbReference>
<proteinExistence type="predicted"/>
<dbReference type="PANTHER" id="PTHR45947:SF3">
    <property type="entry name" value="SULFOQUINOVOSYL TRANSFERASE SQD2"/>
    <property type="match status" value="1"/>
</dbReference>
<keyword evidence="2" id="KW-0808">Transferase</keyword>
<protein>
    <submittedName>
        <fullName evidence="2">GDP-mannose-dependent alpha-(1-6)-phosphatidylinositol monomannoside mannosyltransferase</fullName>
    </submittedName>
</protein>
<organism evidence="2 3">
    <name type="scientific">Mucisphaera calidilacus</name>
    <dbReference type="NCBI Taxonomy" id="2527982"/>
    <lineage>
        <taxon>Bacteria</taxon>
        <taxon>Pseudomonadati</taxon>
        <taxon>Planctomycetota</taxon>
        <taxon>Phycisphaerae</taxon>
        <taxon>Phycisphaerales</taxon>
        <taxon>Phycisphaeraceae</taxon>
        <taxon>Mucisphaera</taxon>
    </lineage>
</organism>
<dbReference type="GO" id="GO:0016757">
    <property type="term" value="F:glycosyltransferase activity"/>
    <property type="evidence" value="ECO:0007669"/>
    <property type="project" value="UniProtKB-KW"/>
</dbReference>
<gene>
    <name evidence="2" type="primary">pimB_2</name>
    <name evidence="2" type="ORF">Pan265_06800</name>
</gene>